<dbReference type="Gene3D" id="3.60.15.10">
    <property type="entry name" value="Ribonuclease Z/Hydroxyacylglutathione hydrolase-like"/>
    <property type="match status" value="1"/>
</dbReference>
<keyword evidence="1" id="KW-0378">Hydrolase</keyword>
<accession>A0A031LTI4</accession>
<evidence type="ECO:0000313" key="2">
    <source>
        <dbReference type="Proteomes" id="UP000024332"/>
    </source>
</evidence>
<proteinExistence type="predicted"/>
<gene>
    <name evidence="1" type="ORF">CM19_03010</name>
</gene>
<reference evidence="1 2" key="1">
    <citation type="submission" date="2014-03" db="EMBL/GenBank/DDBJ databases">
        <title>Draft genome sequence of the novel thermoacidophilic archaea Acidianus copahuensis ALE1 strain, isolated from Copahue volcanic area in Neuquen Argentina.</title>
        <authorList>
            <person name="Urbieta M.S."/>
            <person name="Rascovan N."/>
            <person name="Castro C."/>
            <person name="Revale S."/>
            <person name="Giaveno M.A."/>
            <person name="Vazquez M.P."/>
            <person name="Donati E.R."/>
        </authorList>
    </citation>
    <scope>NUCLEOTIDE SEQUENCE [LARGE SCALE GENOMIC DNA]</scope>
    <source>
        <strain evidence="1 2">ALE1</strain>
    </source>
</reference>
<name>A0A031LTI4_9CREN</name>
<organism evidence="1 2">
    <name type="scientific">Candidatus Acidianus copahuensis</name>
    <dbReference type="NCBI Taxonomy" id="1160895"/>
    <lineage>
        <taxon>Archaea</taxon>
        <taxon>Thermoproteota</taxon>
        <taxon>Thermoprotei</taxon>
        <taxon>Sulfolobales</taxon>
        <taxon>Sulfolobaceae</taxon>
        <taxon>Acidianus</taxon>
    </lineage>
</organism>
<dbReference type="SUPFAM" id="SSF56281">
    <property type="entry name" value="Metallo-hydrolase/oxidoreductase"/>
    <property type="match status" value="1"/>
</dbReference>
<dbReference type="RefSeq" id="WP_048098919.1">
    <property type="nucleotide sequence ID" value="NZ_JFZT01000019.1"/>
</dbReference>
<protein>
    <submittedName>
        <fullName evidence="1">Hydrolase</fullName>
    </submittedName>
</protein>
<dbReference type="Pfam" id="PF13483">
    <property type="entry name" value="Lactamase_B_3"/>
    <property type="match status" value="1"/>
</dbReference>
<dbReference type="OrthoDB" id="28313at2157"/>
<dbReference type="AlphaFoldDB" id="A0A031LTI4"/>
<evidence type="ECO:0000313" key="1">
    <source>
        <dbReference type="EMBL" id="EZQ10819.1"/>
    </source>
</evidence>
<dbReference type="EMBL" id="JFZT01000019">
    <property type="protein sequence ID" value="EZQ10819.1"/>
    <property type="molecule type" value="Genomic_DNA"/>
</dbReference>
<sequence>MINYFGHSMVSINDEIVIDPHDGGSIGLKRPEISSCNLILMTHNHYDHNAYELIEHKEAKLSFYGNFEYLGYKISGYKAYHDKVKGKRRGETAIYKVSWNNHVLVHLGDIGEFPKENIMKEISNPDILFLPIGGLITINSEEAISLAKDLEPKAIIPIHYWVKGSLLPLDPPDQFLSKIGQKIIEVKKSLDENNLEKAVYFITA</sequence>
<keyword evidence="2" id="KW-1185">Reference proteome</keyword>
<dbReference type="STRING" id="1160895.CM19_03010"/>
<dbReference type="GO" id="GO:0016787">
    <property type="term" value="F:hydrolase activity"/>
    <property type="evidence" value="ECO:0007669"/>
    <property type="project" value="UniProtKB-KW"/>
</dbReference>
<dbReference type="PANTHER" id="PTHR42967:SF1">
    <property type="entry name" value="MBL FOLD METALLO-HYDROLASE"/>
    <property type="match status" value="1"/>
</dbReference>
<comment type="caution">
    <text evidence="1">The sequence shown here is derived from an EMBL/GenBank/DDBJ whole genome shotgun (WGS) entry which is preliminary data.</text>
</comment>
<dbReference type="PANTHER" id="PTHR42967">
    <property type="entry name" value="METAL DEPENDENT HYDROLASE"/>
    <property type="match status" value="1"/>
</dbReference>
<dbReference type="Proteomes" id="UP000024332">
    <property type="component" value="Unassembled WGS sequence"/>
</dbReference>
<dbReference type="InterPro" id="IPR036866">
    <property type="entry name" value="RibonucZ/Hydroxyglut_hydro"/>
</dbReference>